<evidence type="ECO:0000313" key="2">
    <source>
        <dbReference type="EMBL" id="RQY93891.1"/>
    </source>
</evidence>
<dbReference type="EMBL" id="QTPM01000012">
    <property type="protein sequence ID" value="RQY93891.1"/>
    <property type="molecule type" value="Genomic_DNA"/>
</dbReference>
<organism evidence="2 3">
    <name type="scientific">Burkholderia stagnalis</name>
    <dbReference type="NCBI Taxonomy" id="1503054"/>
    <lineage>
        <taxon>Bacteria</taxon>
        <taxon>Pseudomonadati</taxon>
        <taxon>Pseudomonadota</taxon>
        <taxon>Betaproteobacteria</taxon>
        <taxon>Burkholderiales</taxon>
        <taxon>Burkholderiaceae</taxon>
        <taxon>Burkholderia</taxon>
        <taxon>Burkholderia cepacia complex</taxon>
    </lineage>
</organism>
<feature type="transmembrane region" description="Helical" evidence="1">
    <location>
        <begin position="7"/>
        <end position="26"/>
    </location>
</feature>
<accession>A0ABX9YRN9</accession>
<gene>
    <name evidence="2" type="ORF">DF017_12355</name>
</gene>
<feature type="transmembrane region" description="Helical" evidence="1">
    <location>
        <begin position="32"/>
        <end position="52"/>
    </location>
</feature>
<proteinExistence type="predicted"/>
<evidence type="ECO:0000313" key="3">
    <source>
        <dbReference type="Proteomes" id="UP000281098"/>
    </source>
</evidence>
<dbReference type="Pfam" id="PF11666">
    <property type="entry name" value="DUF2933"/>
    <property type="match status" value="1"/>
</dbReference>
<name>A0ABX9YRN9_9BURK</name>
<dbReference type="Proteomes" id="UP000281098">
    <property type="component" value="Unassembled WGS sequence"/>
</dbReference>
<keyword evidence="1" id="KW-1133">Transmembrane helix</keyword>
<sequence length="75" mass="8094">MKCSLKVMVSIALTMAVVIAIGYWTLPQLRGAISTLAIVASAFVCPLAMVVMMRNMPAHVNRDDTATRTADETKP</sequence>
<reference evidence="2 3" key="1">
    <citation type="submission" date="2018-08" db="EMBL/GenBank/DDBJ databases">
        <title>Comparative analysis of Burkholderia isolates from Puerto Rico.</title>
        <authorList>
            <person name="Hall C."/>
            <person name="Sahl J."/>
            <person name="Wagner D."/>
        </authorList>
    </citation>
    <scope>NUCLEOTIDE SEQUENCE [LARGE SCALE GENOMIC DNA]</scope>
    <source>
        <strain evidence="2 3">Bp8966</strain>
    </source>
</reference>
<dbReference type="InterPro" id="IPR021682">
    <property type="entry name" value="DUF2933"/>
</dbReference>
<comment type="caution">
    <text evidence="2">The sequence shown here is derived from an EMBL/GenBank/DDBJ whole genome shotgun (WGS) entry which is preliminary data.</text>
</comment>
<keyword evidence="3" id="KW-1185">Reference proteome</keyword>
<protein>
    <submittedName>
        <fullName evidence="2">DUF2933 domain-containing protein</fullName>
    </submittedName>
</protein>
<evidence type="ECO:0000256" key="1">
    <source>
        <dbReference type="SAM" id="Phobius"/>
    </source>
</evidence>
<keyword evidence="1" id="KW-0812">Transmembrane</keyword>
<keyword evidence="1" id="KW-0472">Membrane</keyword>